<name>A0ABP4WA71_9MICO</name>
<evidence type="ECO:0000259" key="1">
    <source>
        <dbReference type="Pfam" id="PF04230"/>
    </source>
</evidence>
<evidence type="ECO:0000313" key="3">
    <source>
        <dbReference type="Proteomes" id="UP001501475"/>
    </source>
</evidence>
<evidence type="ECO:0000313" key="2">
    <source>
        <dbReference type="EMBL" id="GAA1748918.1"/>
    </source>
</evidence>
<organism evidence="2 3">
    <name type="scientific">Nostocoides vanveenii</name>
    <dbReference type="NCBI Taxonomy" id="330835"/>
    <lineage>
        <taxon>Bacteria</taxon>
        <taxon>Bacillati</taxon>
        <taxon>Actinomycetota</taxon>
        <taxon>Actinomycetes</taxon>
        <taxon>Micrococcales</taxon>
        <taxon>Intrasporangiaceae</taxon>
        <taxon>Nostocoides</taxon>
    </lineage>
</organism>
<feature type="domain" description="Polysaccharide pyruvyl transferase" evidence="1">
    <location>
        <begin position="14"/>
        <end position="292"/>
    </location>
</feature>
<dbReference type="Proteomes" id="UP001501475">
    <property type="component" value="Unassembled WGS sequence"/>
</dbReference>
<accession>A0ABP4WA71</accession>
<keyword evidence="3" id="KW-1185">Reference proteome</keyword>
<dbReference type="EMBL" id="BAAAPN010000017">
    <property type="protein sequence ID" value="GAA1748918.1"/>
    <property type="molecule type" value="Genomic_DNA"/>
</dbReference>
<gene>
    <name evidence="2" type="ORF">GCM10009810_06770</name>
</gene>
<comment type="caution">
    <text evidence="2">The sequence shown here is derived from an EMBL/GenBank/DDBJ whole genome shotgun (WGS) entry which is preliminary data.</text>
</comment>
<dbReference type="Pfam" id="PF04230">
    <property type="entry name" value="PS_pyruv_trans"/>
    <property type="match status" value="1"/>
</dbReference>
<dbReference type="InterPro" id="IPR007345">
    <property type="entry name" value="Polysacch_pyruvyl_Trfase"/>
</dbReference>
<dbReference type="RefSeq" id="WP_344062098.1">
    <property type="nucleotide sequence ID" value="NZ_BAAAPN010000017.1"/>
</dbReference>
<proteinExistence type="predicted"/>
<sequence>MVDVGVLTFHRASNYGAVLQTWALQEAISALGHSSEVVDYRSPFLEAHYQPDGWRTMLSPRKIGIALLRNGYMLDRRPIFEDFVRREIPLSTDAYTPDTVEHALDSYSIFLTGSDQVWNPLTAGFDPAYFLEFVPEGHRKRAYAASIGLEAIPHEHQPRFQELLADFKQISVRESTGAAILKEMLGDSPPVVADPTLLVDAPRWRTLGEQGHNWSEPYTLVYLLAETPAILRYARRLAKSRGNRIVYVSQRLFQPRGMRVLSRATVYDFVALFAGADSVVTNSFHGMCFALNLSLDLHFDFLPEPARVNSRLRQLIEAYDIDARQIPPEGLLPRTSTDMQVHIGETIERERTRSMNILAQIIDES</sequence>
<reference evidence="3" key="1">
    <citation type="journal article" date="2019" name="Int. J. Syst. Evol. Microbiol.">
        <title>The Global Catalogue of Microorganisms (GCM) 10K type strain sequencing project: providing services to taxonomists for standard genome sequencing and annotation.</title>
        <authorList>
            <consortium name="The Broad Institute Genomics Platform"/>
            <consortium name="The Broad Institute Genome Sequencing Center for Infectious Disease"/>
            <person name="Wu L."/>
            <person name="Ma J."/>
        </authorList>
    </citation>
    <scope>NUCLEOTIDE SEQUENCE [LARGE SCALE GENOMIC DNA]</scope>
    <source>
        <strain evidence="3">JCM 15591</strain>
    </source>
</reference>
<protein>
    <recommendedName>
        <fullName evidence="1">Polysaccharide pyruvyl transferase domain-containing protein</fullName>
    </recommendedName>
</protein>